<accession>A0A7D7N6U1</accession>
<dbReference type="KEGG" id="nsg:H3L94_03555"/>
<name>A0A7D7N6U1_9NEIS</name>
<evidence type="ECO:0000313" key="2">
    <source>
        <dbReference type="EMBL" id="QMT41123.1"/>
    </source>
</evidence>
<keyword evidence="1" id="KW-0812">Transmembrane</keyword>
<gene>
    <name evidence="2" type="ORF">H3L94_03555</name>
</gene>
<dbReference type="EMBL" id="CP059567">
    <property type="protein sequence ID" value="QMT41123.1"/>
    <property type="molecule type" value="Genomic_DNA"/>
</dbReference>
<feature type="transmembrane region" description="Helical" evidence="1">
    <location>
        <begin position="81"/>
        <end position="100"/>
    </location>
</feature>
<evidence type="ECO:0000313" key="3">
    <source>
        <dbReference type="Proteomes" id="UP000514752"/>
    </source>
</evidence>
<proteinExistence type="predicted"/>
<keyword evidence="1" id="KW-1133">Transmembrane helix</keyword>
<sequence length="108" mass="12599">MRHRWGFCKGLRLPEKLAAFVLSPNKGQPNTVNKDTQQHIDVINHQPWRRMMKPDVLIRQAALCLLLLFLGAWLFNHFPYPLAGIALALAYPLFLIYQYAKKVRKDEN</sequence>
<dbReference type="AlphaFoldDB" id="A0A7D7N6U1"/>
<reference evidence="2 3" key="1">
    <citation type="submission" date="2020-07" db="EMBL/GenBank/DDBJ databases">
        <title>Genomic diversity of species in the Neisseriaceae family.</title>
        <authorList>
            <person name="Vincent A.T."/>
            <person name="Bernet E."/>
            <person name="Veyrier F.J."/>
        </authorList>
    </citation>
    <scope>NUCLEOTIDE SEQUENCE [LARGE SCALE GENOMIC DNA]</scope>
    <source>
        <strain evidence="2 3">DSM 22244</strain>
    </source>
</reference>
<dbReference type="Proteomes" id="UP000514752">
    <property type="component" value="Chromosome"/>
</dbReference>
<evidence type="ECO:0000256" key="1">
    <source>
        <dbReference type="SAM" id="Phobius"/>
    </source>
</evidence>
<dbReference type="RefSeq" id="WP_182122684.1">
    <property type="nucleotide sequence ID" value="NZ_CP059567.1"/>
</dbReference>
<feature type="transmembrane region" description="Helical" evidence="1">
    <location>
        <begin position="56"/>
        <end position="75"/>
    </location>
</feature>
<protein>
    <submittedName>
        <fullName evidence="2">Uncharacterized protein</fullName>
    </submittedName>
</protein>
<keyword evidence="1" id="KW-0472">Membrane</keyword>
<organism evidence="2 3">
    <name type="scientific">Neisseria shayeganii</name>
    <dbReference type="NCBI Taxonomy" id="607712"/>
    <lineage>
        <taxon>Bacteria</taxon>
        <taxon>Pseudomonadati</taxon>
        <taxon>Pseudomonadota</taxon>
        <taxon>Betaproteobacteria</taxon>
        <taxon>Neisseriales</taxon>
        <taxon>Neisseriaceae</taxon>
        <taxon>Neisseria</taxon>
    </lineage>
</organism>